<reference evidence="3" key="1">
    <citation type="submission" date="2011-04" db="EMBL/GenBank/DDBJ databases">
        <title>The complete genome of Thermodesulfatator indicus DSM 15286.</title>
        <authorList>
            <person name="Lucas S."/>
            <person name="Copeland A."/>
            <person name="Lapidus A."/>
            <person name="Bruce D."/>
            <person name="Goodwin L."/>
            <person name="Pitluck S."/>
            <person name="Peters L."/>
            <person name="Kyrpides N."/>
            <person name="Mavromatis K."/>
            <person name="Pagani I."/>
            <person name="Ivanova N."/>
            <person name="Saunders L."/>
            <person name="Detter J.C."/>
            <person name="Tapia R."/>
            <person name="Han C."/>
            <person name="Land M."/>
            <person name="Hauser L."/>
            <person name="Markowitz V."/>
            <person name="Cheng J.-F."/>
            <person name="Hugenholtz P."/>
            <person name="Woyke T."/>
            <person name="Wu D."/>
            <person name="Spring S."/>
            <person name="Schroeder M."/>
            <person name="Brambilla E."/>
            <person name="Klenk H.-P."/>
            <person name="Eisen J.A."/>
        </authorList>
    </citation>
    <scope>NUCLEOTIDE SEQUENCE [LARGE SCALE GENOMIC DNA]</scope>
    <source>
        <strain evidence="3">DSM 15286 / JCM 11887 / CIR29812</strain>
    </source>
</reference>
<dbReference type="RefSeq" id="WP_013908305.1">
    <property type="nucleotide sequence ID" value="NC_015681.1"/>
</dbReference>
<evidence type="ECO:0000313" key="2">
    <source>
        <dbReference type="EMBL" id="AEH45564.1"/>
    </source>
</evidence>
<protein>
    <submittedName>
        <fullName evidence="2">Uncharacterized protein</fullName>
    </submittedName>
</protein>
<keyword evidence="3" id="KW-1185">Reference proteome</keyword>
<evidence type="ECO:0000256" key="1">
    <source>
        <dbReference type="SAM" id="SignalP"/>
    </source>
</evidence>
<proteinExistence type="predicted"/>
<feature type="chain" id="PRO_5003373667" evidence="1">
    <location>
        <begin position="22"/>
        <end position="42"/>
    </location>
</feature>
<dbReference type="EMBL" id="CP002683">
    <property type="protein sequence ID" value="AEH45564.1"/>
    <property type="molecule type" value="Genomic_DNA"/>
</dbReference>
<dbReference type="STRING" id="667014.Thein_1706"/>
<dbReference type="Proteomes" id="UP000006793">
    <property type="component" value="Chromosome"/>
</dbReference>
<organism evidence="2 3">
    <name type="scientific">Thermodesulfatator indicus (strain DSM 15286 / JCM 11887 / CIR29812)</name>
    <dbReference type="NCBI Taxonomy" id="667014"/>
    <lineage>
        <taxon>Bacteria</taxon>
        <taxon>Pseudomonadati</taxon>
        <taxon>Thermodesulfobacteriota</taxon>
        <taxon>Thermodesulfobacteria</taxon>
        <taxon>Thermodesulfobacteriales</taxon>
        <taxon>Thermodesulfatatoraceae</taxon>
        <taxon>Thermodesulfatator</taxon>
    </lineage>
</organism>
<reference evidence="2 3" key="2">
    <citation type="journal article" date="2012" name="Stand. Genomic Sci.">
        <title>Complete genome sequence of the thermophilic sulfate-reducing ocean bacterium Thermodesulfatator indicus type strain (CIR29812(T)).</title>
        <authorList>
            <person name="Anderson I."/>
            <person name="Saunders E."/>
            <person name="Lapidus A."/>
            <person name="Nolan M."/>
            <person name="Lucas S."/>
            <person name="Tice H."/>
            <person name="Del Rio T.G."/>
            <person name="Cheng J.F."/>
            <person name="Han C."/>
            <person name="Tapia R."/>
            <person name="Goodwin L.A."/>
            <person name="Pitluck S."/>
            <person name="Liolios K."/>
            <person name="Mavromatis K."/>
            <person name="Pagani I."/>
            <person name="Ivanova N."/>
            <person name="Mikhailova N."/>
            <person name="Pati A."/>
            <person name="Chen A."/>
            <person name="Palaniappan K."/>
            <person name="Land M."/>
            <person name="Hauser L."/>
            <person name="Jeffries C.D."/>
            <person name="Chang Y.J."/>
            <person name="Brambilla E.M."/>
            <person name="Rohde M."/>
            <person name="Spring S."/>
            <person name="Goker M."/>
            <person name="Detter J.C."/>
            <person name="Woyke T."/>
            <person name="Bristow J."/>
            <person name="Eisen J.A."/>
            <person name="Markowitz V."/>
            <person name="Hugenholtz P."/>
            <person name="Kyrpides N.C."/>
            <person name="Klenk H.P."/>
        </authorList>
    </citation>
    <scope>NUCLEOTIDE SEQUENCE [LARGE SCALE GENOMIC DNA]</scope>
    <source>
        <strain evidence="3">DSM 15286 / JCM 11887 / CIR29812</strain>
    </source>
</reference>
<gene>
    <name evidence="2" type="ordered locus">Thein_1706</name>
</gene>
<dbReference type="AlphaFoldDB" id="F8A9B6"/>
<dbReference type="KEGG" id="tid:Thein_1706"/>
<keyword evidence="1" id="KW-0732">Signal</keyword>
<feature type="signal peptide" evidence="1">
    <location>
        <begin position="1"/>
        <end position="21"/>
    </location>
</feature>
<evidence type="ECO:0000313" key="3">
    <source>
        <dbReference type="Proteomes" id="UP000006793"/>
    </source>
</evidence>
<sequence>MKKLLFILAVLILIGSINALAERDTNNVSKKNSFTFGKGVSS</sequence>
<dbReference type="HOGENOM" id="CLU_3259082_0_0_0"/>
<dbReference type="InParanoid" id="F8A9B6"/>
<dbReference type="PaxDb" id="667014-Thein_1706"/>
<accession>F8A9B6</accession>
<name>F8A9B6_THEID</name>